<dbReference type="RefSeq" id="WP_353893103.1">
    <property type="nucleotide sequence ID" value="NZ_CP159485.1"/>
</dbReference>
<dbReference type="SUPFAM" id="SSF51445">
    <property type="entry name" value="(Trans)glycosidases"/>
    <property type="match status" value="1"/>
</dbReference>
<dbReference type="Pfam" id="PF05913">
    <property type="entry name" value="MupG_C"/>
    <property type="match status" value="1"/>
</dbReference>
<reference evidence="3" key="2">
    <citation type="submission" date="2024-06" db="EMBL/GenBank/DDBJ databases">
        <authorList>
            <person name="Petrova K.O."/>
            <person name="Toshchakov S.V."/>
            <person name="Boltjanskaja Y.V."/>
            <person name="Kevbrin V.V."/>
        </authorList>
    </citation>
    <scope>NUCLEOTIDE SEQUENCE</scope>
    <source>
        <strain evidence="3">Z-710</strain>
    </source>
</reference>
<dbReference type="SUPFAM" id="SSF50891">
    <property type="entry name" value="Cyclophilin-like"/>
    <property type="match status" value="1"/>
</dbReference>
<gene>
    <name evidence="3" type="ORF">PRVXH_002513</name>
</gene>
<dbReference type="InterPro" id="IPR043797">
    <property type="entry name" value="MupG_N"/>
</dbReference>
<dbReference type="PANTHER" id="PTHR38435">
    <property type="match status" value="1"/>
</dbReference>
<evidence type="ECO:0000259" key="2">
    <source>
        <dbReference type="Pfam" id="PF19200"/>
    </source>
</evidence>
<name>A0AAU8HTU7_9FIRM</name>
<dbReference type="EMBL" id="CP159485">
    <property type="protein sequence ID" value="XCI28549.1"/>
    <property type="molecule type" value="Genomic_DNA"/>
</dbReference>
<dbReference type="Gene3D" id="3.20.20.70">
    <property type="entry name" value="Aldolase class I"/>
    <property type="match status" value="1"/>
</dbReference>
<protein>
    <submittedName>
        <fullName evidence="3">MupG family TIM beta-alpha barrel fold protein</fullName>
    </submittedName>
</protein>
<dbReference type="Pfam" id="PF19200">
    <property type="entry name" value="MupG_N"/>
    <property type="match status" value="1"/>
</dbReference>
<dbReference type="InterPro" id="IPR017853">
    <property type="entry name" value="GH"/>
</dbReference>
<dbReference type="InterPro" id="IPR029000">
    <property type="entry name" value="Cyclophilin-like_dom_sf"/>
</dbReference>
<dbReference type="PANTHER" id="PTHR38435:SF2">
    <property type="entry name" value="DUF871 DOMAIN-CONTAINING PROTEIN"/>
    <property type="match status" value="1"/>
</dbReference>
<evidence type="ECO:0000259" key="1">
    <source>
        <dbReference type="Pfam" id="PF05913"/>
    </source>
</evidence>
<accession>A0AAU8HTU7</accession>
<reference evidence="3" key="1">
    <citation type="journal article" date="2018" name="Antonie Van Leeuwenhoek">
        <title>Proteinivorax hydrogeniformans sp. nov., an anaerobic, haloalkaliphilic bacterium fermenting proteinaceous compounds with high hydrogen production.</title>
        <authorList>
            <person name="Boltyanskaya Y."/>
            <person name="Detkova E."/>
            <person name="Pimenov N."/>
            <person name="Kevbrin V."/>
        </authorList>
    </citation>
    <scope>NUCLEOTIDE SEQUENCE</scope>
    <source>
        <strain evidence="3">Z-710</strain>
    </source>
</reference>
<dbReference type="InterPro" id="IPR013785">
    <property type="entry name" value="Aldolase_TIM"/>
</dbReference>
<feature type="domain" description="6-phospho-N-acetylmuramidase N-terminal" evidence="2">
    <location>
        <begin position="6"/>
        <end position="227"/>
    </location>
</feature>
<organism evidence="3">
    <name type="scientific">Proteinivorax hydrogeniformans</name>
    <dbReference type="NCBI Taxonomy" id="1826727"/>
    <lineage>
        <taxon>Bacteria</taxon>
        <taxon>Bacillati</taxon>
        <taxon>Bacillota</taxon>
        <taxon>Clostridia</taxon>
        <taxon>Eubacteriales</taxon>
        <taxon>Proteinivoracaceae</taxon>
        <taxon>Proteinivorax</taxon>
    </lineage>
</organism>
<sequence>MFNNSLGFAVYVSTFEQQKPILEKLTGSNAYVFTSFHIQEEFNNSYTLKAKQMCSWLSKKGFAIMGDVSPKTLEQFGHDSILDFAQHMGLSALRLDYGFDKEEIIKAYDKFSIIINASVEDSSIVEVVSPKQEVFAMHNFYPRPETGLDSEQFDSINQGYKKKGGKVLAFIPGDDVKRGPLYEGLPTLEKHRYISPYEAYLDLAINYKIDGICVADVRLSNRQLELIQSYISKGVISIPTQLTLEHEYLYDTVFTIRLDSPKSVKRLQESREYSCSGKTVQPNNCIFRETGSITMDNKLYGRYSGEIQILKTDLSKDEKVNVIGVVDEKYKNILKCIKNGAKIKFIAG</sequence>
<dbReference type="InterPro" id="IPR008589">
    <property type="entry name" value="MupG"/>
</dbReference>
<dbReference type="AlphaFoldDB" id="A0AAU8HTU7"/>
<feature type="domain" description="6-phospho-N-acetylmuramidase C-terminal" evidence="1">
    <location>
        <begin position="244"/>
        <end position="345"/>
    </location>
</feature>
<dbReference type="InterPro" id="IPR043894">
    <property type="entry name" value="MupG_C"/>
</dbReference>
<dbReference type="Gene3D" id="2.40.100.10">
    <property type="entry name" value="Cyclophilin-like"/>
    <property type="match status" value="1"/>
</dbReference>
<evidence type="ECO:0000313" key="3">
    <source>
        <dbReference type="EMBL" id="XCI28549.1"/>
    </source>
</evidence>
<proteinExistence type="predicted"/>